<dbReference type="Proteomes" id="UP000278222">
    <property type="component" value="Unassembled WGS sequence"/>
</dbReference>
<organism evidence="7 8">
    <name type="scientific">Stella humosa</name>
    <dbReference type="NCBI Taxonomy" id="94"/>
    <lineage>
        <taxon>Bacteria</taxon>
        <taxon>Pseudomonadati</taxon>
        <taxon>Pseudomonadota</taxon>
        <taxon>Alphaproteobacteria</taxon>
        <taxon>Rhodospirillales</taxon>
        <taxon>Stellaceae</taxon>
        <taxon>Stella</taxon>
    </lineage>
</organism>
<dbReference type="InterPro" id="IPR041205">
    <property type="entry name" value="ScsC_N"/>
</dbReference>
<evidence type="ECO:0000313" key="7">
    <source>
        <dbReference type="EMBL" id="ROP99731.1"/>
    </source>
</evidence>
<keyword evidence="7" id="KW-0413">Isomerase</keyword>
<dbReference type="OrthoDB" id="9780147at2"/>
<comment type="caution">
    <text evidence="7">The sequence shown here is derived from an EMBL/GenBank/DDBJ whole genome shotgun (WGS) entry which is preliminary data.</text>
</comment>
<dbReference type="PANTHER" id="PTHR13887">
    <property type="entry name" value="GLUTATHIONE S-TRANSFERASE KAPPA"/>
    <property type="match status" value="1"/>
</dbReference>
<proteinExistence type="predicted"/>
<keyword evidence="8" id="KW-1185">Reference proteome</keyword>
<sequence length="246" mass="26976">MPRYFPRAALAAALMIATPVAAGAQALSPQQRQEVETVLRDYLKRNPEFLIEVLQAAEEKQQQAQMVRARETIVAERQLLTANPGDPVAGNPKGDVTVVEFFDYNCPYCKQVKPVVAGVLEKDRKVRIVYKEFPILGPASEFAARAALAAHKQDKYLAFHHALMGNKARLSEESVLSTAKAVGLDVERMKRDMQDPGIAARIAETRELAVRIGIRGTPALVIGDELLPNAFEAGAMEAMIDKARKG</sequence>
<gene>
    <name evidence="7" type="ORF">EDC65_1517</name>
</gene>
<evidence type="ECO:0000256" key="1">
    <source>
        <dbReference type="ARBA" id="ARBA00022729"/>
    </source>
</evidence>
<dbReference type="RefSeq" id="WP_123689089.1">
    <property type="nucleotide sequence ID" value="NZ_AP019700.1"/>
</dbReference>
<evidence type="ECO:0000256" key="4">
    <source>
        <dbReference type="ARBA" id="ARBA00023284"/>
    </source>
</evidence>
<keyword evidence="1 5" id="KW-0732">Signal</keyword>
<name>A0A3N1M1Y5_9PROT</name>
<evidence type="ECO:0000256" key="2">
    <source>
        <dbReference type="ARBA" id="ARBA00023002"/>
    </source>
</evidence>
<keyword evidence="2" id="KW-0560">Oxidoreductase</keyword>
<dbReference type="Pfam" id="PF18312">
    <property type="entry name" value="ScsC_N"/>
    <property type="match status" value="1"/>
</dbReference>
<keyword evidence="3" id="KW-1015">Disulfide bond</keyword>
<dbReference type="CDD" id="cd03023">
    <property type="entry name" value="DsbA_Com1_like"/>
    <property type="match status" value="1"/>
</dbReference>
<keyword evidence="4" id="KW-0676">Redox-active center</keyword>
<dbReference type="SUPFAM" id="SSF52833">
    <property type="entry name" value="Thioredoxin-like"/>
    <property type="match status" value="1"/>
</dbReference>
<protein>
    <submittedName>
        <fullName evidence="7">Protein-disulfide isomerase</fullName>
    </submittedName>
</protein>
<dbReference type="PANTHER" id="PTHR13887:SF14">
    <property type="entry name" value="DISULFIDE BOND FORMATION PROTEIN D"/>
    <property type="match status" value="1"/>
</dbReference>
<dbReference type="PROSITE" id="PS00194">
    <property type="entry name" value="THIOREDOXIN_1"/>
    <property type="match status" value="1"/>
</dbReference>
<evidence type="ECO:0000259" key="6">
    <source>
        <dbReference type="PROSITE" id="PS51352"/>
    </source>
</evidence>
<dbReference type="Pfam" id="PF01323">
    <property type="entry name" value="DSBA"/>
    <property type="match status" value="1"/>
</dbReference>
<dbReference type="InterPro" id="IPR013766">
    <property type="entry name" value="Thioredoxin_domain"/>
</dbReference>
<dbReference type="InterPro" id="IPR001853">
    <property type="entry name" value="DSBA-like_thioredoxin_dom"/>
</dbReference>
<dbReference type="AlphaFoldDB" id="A0A3N1M1Y5"/>
<evidence type="ECO:0000256" key="3">
    <source>
        <dbReference type="ARBA" id="ARBA00023157"/>
    </source>
</evidence>
<feature type="domain" description="Thioredoxin" evidence="6">
    <location>
        <begin position="58"/>
        <end position="245"/>
    </location>
</feature>
<evidence type="ECO:0000313" key="8">
    <source>
        <dbReference type="Proteomes" id="UP000278222"/>
    </source>
</evidence>
<dbReference type="GO" id="GO:0016853">
    <property type="term" value="F:isomerase activity"/>
    <property type="evidence" value="ECO:0007669"/>
    <property type="project" value="UniProtKB-KW"/>
</dbReference>
<dbReference type="InterPro" id="IPR036249">
    <property type="entry name" value="Thioredoxin-like_sf"/>
</dbReference>
<dbReference type="Gene3D" id="3.40.30.10">
    <property type="entry name" value="Glutaredoxin"/>
    <property type="match status" value="1"/>
</dbReference>
<dbReference type="GO" id="GO:0015036">
    <property type="term" value="F:disulfide oxidoreductase activity"/>
    <property type="evidence" value="ECO:0007669"/>
    <property type="project" value="UniProtKB-ARBA"/>
</dbReference>
<feature type="signal peptide" evidence="5">
    <location>
        <begin position="1"/>
        <end position="22"/>
    </location>
</feature>
<feature type="chain" id="PRO_5017932356" evidence="5">
    <location>
        <begin position="23"/>
        <end position="246"/>
    </location>
</feature>
<evidence type="ECO:0000256" key="5">
    <source>
        <dbReference type="SAM" id="SignalP"/>
    </source>
</evidence>
<reference evidence="7 8" key="1">
    <citation type="submission" date="2018-11" db="EMBL/GenBank/DDBJ databases">
        <title>Genomic Encyclopedia of Type Strains, Phase IV (KMG-IV): sequencing the most valuable type-strain genomes for metagenomic binning, comparative biology and taxonomic classification.</title>
        <authorList>
            <person name="Goeker M."/>
        </authorList>
    </citation>
    <scope>NUCLEOTIDE SEQUENCE [LARGE SCALE GENOMIC DNA]</scope>
    <source>
        <strain evidence="7 8">DSM 5900</strain>
    </source>
</reference>
<dbReference type="EMBL" id="RJKX01000013">
    <property type="protein sequence ID" value="ROP99731.1"/>
    <property type="molecule type" value="Genomic_DNA"/>
</dbReference>
<accession>A0A3N1M1Y5</accession>
<dbReference type="InterPro" id="IPR017937">
    <property type="entry name" value="Thioredoxin_CS"/>
</dbReference>
<dbReference type="PROSITE" id="PS51352">
    <property type="entry name" value="THIOREDOXIN_2"/>
    <property type="match status" value="1"/>
</dbReference>